<reference evidence="2 3" key="1">
    <citation type="submission" date="2024-03" db="EMBL/GenBank/DDBJ databases">
        <title>Human intestinal bacterial collection.</title>
        <authorList>
            <person name="Pauvert C."/>
            <person name="Hitch T.C.A."/>
            <person name="Clavel T."/>
        </authorList>
    </citation>
    <scope>NUCLEOTIDE SEQUENCE [LARGE SCALE GENOMIC DNA]</scope>
    <source>
        <strain evidence="2 3">CLA-JM-H11</strain>
    </source>
</reference>
<sequence>MESRLERQLKKGVLEMLVLQLVCQGPTYGYELLTRMDKTSHGFFKVKEGTLYPILYRLEDDGLIASRWQQAGGRAAPKKMYEVTDAGRAALDGYRSLWKEFCACVDQFAPKGETEQ</sequence>
<dbReference type="Pfam" id="PF03551">
    <property type="entry name" value="PadR"/>
    <property type="match status" value="1"/>
</dbReference>
<dbReference type="SUPFAM" id="SSF46785">
    <property type="entry name" value="Winged helix' DNA-binding domain"/>
    <property type="match status" value="1"/>
</dbReference>
<name>A0ABV1GD47_9FIRM</name>
<dbReference type="EMBL" id="JBBMFA010000067">
    <property type="protein sequence ID" value="MEQ2519761.1"/>
    <property type="molecule type" value="Genomic_DNA"/>
</dbReference>
<dbReference type="Proteomes" id="UP001477672">
    <property type="component" value="Unassembled WGS sequence"/>
</dbReference>
<evidence type="ECO:0000313" key="3">
    <source>
        <dbReference type="Proteomes" id="UP001477672"/>
    </source>
</evidence>
<protein>
    <submittedName>
        <fullName evidence="2">PadR family transcriptional regulator</fullName>
    </submittedName>
</protein>
<accession>A0ABV1GD47</accession>
<organism evidence="2 3">
    <name type="scientific">Ruthenibacterium intestinale</name>
    <dbReference type="NCBI Taxonomy" id="3133163"/>
    <lineage>
        <taxon>Bacteria</taxon>
        <taxon>Bacillati</taxon>
        <taxon>Bacillota</taxon>
        <taxon>Clostridia</taxon>
        <taxon>Eubacteriales</taxon>
        <taxon>Oscillospiraceae</taxon>
        <taxon>Ruthenibacterium</taxon>
    </lineage>
</organism>
<proteinExistence type="predicted"/>
<dbReference type="InterPro" id="IPR036390">
    <property type="entry name" value="WH_DNA-bd_sf"/>
</dbReference>
<comment type="caution">
    <text evidence="2">The sequence shown here is derived from an EMBL/GenBank/DDBJ whole genome shotgun (WGS) entry which is preliminary data.</text>
</comment>
<evidence type="ECO:0000313" key="2">
    <source>
        <dbReference type="EMBL" id="MEQ2519761.1"/>
    </source>
</evidence>
<keyword evidence="3" id="KW-1185">Reference proteome</keyword>
<feature type="domain" description="Transcription regulator PadR N-terminal" evidence="1">
    <location>
        <begin position="18"/>
        <end position="91"/>
    </location>
</feature>
<dbReference type="RefSeq" id="WP_349215195.1">
    <property type="nucleotide sequence ID" value="NZ_JBBMFA010000067.1"/>
</dbReference>
<dbReference type="Gene3D" id="1.10.10.10">
    <property type="entry name" value="Winged helix-like DNA-binding domain superfamily/Winged helix DNA-binding domain"/>
    <property type="match status" value="1"/>
</dbReference>
<dbReference type="InterPro" id="IPR005149">
    <property type="entry name" value="Tscrpt_reg_PadR_N"/>
</dbReference>
<dbReference type="PANTHER" id="PTHR43252:SF2">
    <property type="entry name" value="TRANSCRIPTION REGULATOR, PADR-LIKE FAMILY"/>
    <property type="match status" value="1"/>
</dbReference>
<gene>
    <name evidence="2" type="ORF">WMO24_04855</name>
</gene>
<evidence type="ECO:0000259" key="1">
    <source>
        <dbReference type="Pfam" id="PF03551"/>
    </source>
</evidence>
<dbReference type="PANTHER" id="PTHR43252">
    <property type="entry name" value="TRANSCRIPTIONAL REGULATOR YQJI"/>
    <property type="match status" value="1"/>
</dbReference>
<dbReference type="InterPro" id="IPR036388">
    <property type="entry name" value="WH-like_DNA-bd_sf"/>
</dbReference>